<dbReference type="GO" id="GO:0006950">
    <property type="term" value="P:response to stress"/>
    <property type="evidence" value="ECO:0007669"/>
    <property type="project" value="TreeGrafter"/>
</dbReference>
<sequence length="176" mass="19392">MATPGHMGPIARKYIRNPVIARCFNDGVTASDEPRPATLLYLLKRLELASRAHLDALLKPSGVTALQYTALTVLERRPTMTSADLARASFVRAQSAGDLIAALERRGLIERRADPAHGRRLLISLTDEGRDFLVEYNPLVADLEERMLADLDESDRRAFRRCLVAGRRALTDGAGA</sequence>
<keyword evidence="2" id="KW-0238">DNA-binding</keyword>
<dbReference type="SMART" id="SM00347">
    <property type="entry name" value="HTH_MARR"/>
    <property type="match status" value="1"/>
</dbReference>
<dbReference type="STRING" id="1210089.GCA_001613165_05323"/>
<dbReference type="Gene3D" id="1.10.10.10">
    <property type="entry name" value="Winged helix-like DNA-binding domain superfamily/Winged helix DNA-binding domain"/>
    <property type="match status" value="1"/>
</dbReference>
<dbReference type="PANTHER" id="PTHR33164">
    <property type="entry name" value="TRANSCRIPTIONAL REGULATOR, MARR FAMILY"/>
    <property type="match status" value="1"/>
</dbReference>
<dbReference type="GO" id="GO:0003677">
    <property type="term" value="F:DNA binding"/>
    <property type="evidence" value="ECO:0007669"/>
    <property type="project" value="UniProtKB-KW"/>
</dbReference>
<reference evidence="2 3" key="1">
    <citation type="submission" date="2018-07" db="EMBL/GenBank/DDBJ databases">
        <title>Genomic Encyclopedia of Type Strains, Phase IV (KMG-IV): sequencing the most valuable type-strain genomes for metagenomic binning, comparative biology and taxonomic classification.</title>
        <authorList>
            <person name="Goeker M."/>
        </authorList>
    </citation>
    <scope>NUCLEOTIDE SEQUENCE [LARGE SCALE GENOMIC DNA]</scope>
    <source>
        <strain evidence="2 3">DSM 44952</strain>
    </source>
</reference>
<gene>
    <name evidence="2" type="ORF">DFR68_11763</name>
</gene>
<organism evidence="2 3">
    <name type="scientific">Nocardia mexicana</name>
    <dbReference type="NCBI Taxonomy" id="279262"/>
    <lineage>
        <taxon>Bacteria</taxon>
        <taxon>Bacillati</taxon>
        <taxon>Actinomycetota</taxon>
        <taxon>Actinomycetes</taxon>
        <taxon>Mycobacteriales</taxon>
        <taxon>Nocardiaceae</taxon>
        <taxon>Nocardia</taxon>
    </lineage>
</organism>
<evidence type="ECO:0000313" key="3">
    <source>
        <dbReference type="Proteomes" id="UP000255355"/>
    </source>
</evidence>
<name>A0A370GME1_9NOCA</name>
<evidence type="ECO:0000313" key="2">
    <source>
        <dbReference type="EMBL" id="RDI44446.1"/>
    </source>
</evidence>
<dbReference type="AlphaFoldDB" id="A0A370GME1"/>
<dbReference type="InterPro" id="IPR039422">
    <property type="entry name" value="MarR/SlyA-like"/>
</dbReference>
<protein>
    <submittedName>
        <fullName evidence="2">DNA-binding MarR family transcriptional regulator</fullName>
    </submittedName>
</protein>
<dbReference type="InterPro" id="IPR036388">
    <property type="entry name" value="WH-like_DNA-bd_sf"/>
</dbReference>
<dbReference type="PROSITE" id="PS50995">
    <property type="entry name" value="HTH_MARR_2"/>
    <property type="match status" value="1"/>
</dbReference>
<dbReference type="PANTHER" id="PTHR33164:SF43">
    <property type="entry name" value="HTH-TYPE TRANSCRIPTIONAL REPRESSOR YETL"/>
    <property type="match status" value="1"/>
</dbReference>
<dbReference type="Proteomes" id="UP000255355">
    <property type="component" value="Unassembled WGS sequence"/>
</dbReference>
<accession>A0A370GME1</accession>
<proteinExistence type="predicted"/>
<dbReference type="Pfam" id="PF12802">
    <property type="entry name" value="MarR_2"/>
    <property type="match status" value="1"/>
</dbReference>
<dbReference type="InterPro" id="IPR000835">
    <property type="entry name" value="HTH_MarR-typ"/>
</dbReference>
<dbReference type="InterPro" id="IPR036390">
    <property type="entry name" value="WH_DNA-bd_sf"/>
</dbReference>
<dbReference type="GO" id="GO:0003700">
    <property type="term" value="F:DNA-binding transcription factor activity"/>
    <property type="evidence" value="ECO:0007669"/>
    <property type="project" value="InterPro"/>
</dbReference>
<evidence type="ECO:0000259" key="1">
    <source>
        <dbReference type="PROSITE" id="PS50995"/>
    </source>
</evidence>
<dbReference type="EMBL" id="QQAZ01000017">
    <property type="protein sequence ID" value="RDI44446.1"/>
    <property type="molecule type" value="Genomic_DNA"/>
</dbReference>
<comment type="caution">
    <text evidence="2">The sequence shown here is derived from an EMBL/GenBank/DDBJ whole genome shotgun (WGS) entry which is preliminary data.</text>
</comment>
<dbReference type="SUPFAM" id="SSF46785">
    <property type="entry name" value="Winged helix' DNA-binding domain"/>
    <property type="match status" value="1"/>
</dbReference>
<feature type="domain" description="HTH marR-type" evidence="1">
    <location>
        <begin position="36"/>
        <end position="168"/>
    </location>
</feature>
<keyword evidence="3" id="KW-1185">Reference proteome</keyword>